<organism evidence="2 3">
    <name type="scientific">Agrocybe chaxingu</name>
    <dbReference type="NCBI Taxonomy" id="84603"/>
    <lineage>
        <taxon>Eukaryota</taxon>
        <taxon>Fungi</taxon>
        <taxon>Dikarya</taxon>
        <taxon>Basidiomycota</taxon>
        <taxon>Agaricomycotina</taxon>
        <taxon>Agaricomycetes</taxon>
        <taxon>Agaricomycetidae</taxon>
        <taxon>Agaricales</taxon>
        <taxon>Agaricineae</taxon>
        <taxon>Strophariaceae</taxon>
        <taxon>Agrocybe</taxon>
    </lineage>
</organism>
<comment type="caution">
    <text evidence="2">The sequence shown here is derived from an EMBL/GenBank/DDBJ whole genome shotgun (WGS) entry which is preliminary data.</text>
</comment>
<protein>
    <submittedName>
        <fullName evidence="2">Uncharacterized protein</fullName>
    </submittedName>
</protein>
<dbReference type="Proteomes" id="UP001148786">
    <property type="component" value="Unassembled WGS sequence"/>
</dbReference>
<gene>
    <name evidence="2" type="ORF">NLJ89_g11348</name>
</gene>
<feature type="compositionally biased region" description="Acidic residues" evidence="1">
    <location>
        <begin position="127"/>
        <end position="140"/>
    </location>
</feature>
<keyword evidence="3" id="KW-1185">Reference proteome</keyword>
<evidence type="ECO:0000256" key="1">
    <source>
        <dbReference type="SAM" id="MobiDB-lite"/>
    </source>
</evidence>
<reference evidence="2" key="1">
    <citation type="submission" date="2022-07" db="EMBL/GenBank/DDBJ databases">
        <title>Genome Sequence of Agrocybe chaxingu.</title>
        <authorList>
            <person name="Buettner E."/>
        </authorList>
    </citation>
    <scope>NUCLEOTIDE SEQUENCE</scope>
    <source>
        <strain evidence="2">MP-N11</strain>
    </source>
</reference>
<evidence type="ECO:0000313" key="3">
    <source>
        <dbReference type="Proteomes" id="UP001148786"/>
    </source>
</evidence>
<dbReference type="EMBL" id="JANKHO010002546">
    <property type="protein sequence ID" value="KAJ3491336.1"/>
    <property type="molecule type" value="Genomic_DNA"/>
</dbReference>
<sequence length="195" mass="21929">MAAQPPFMLIQQHQAFHSPTTSEMPVSLARSAAERPQHVYSQSWSPGRGPGATIPQTSFRAPAHKHAHHLHSIPPREKSTRTLILDHMLWVHGRTRFAQARAELGMTDRTGGPSSPNYVHRRRPENYEEDEEEGSEGEEVEALRARAGGPGHPHNDEEEERLRRQDLALARTATRARGERRGHPYTAHFPKAACI</sequence>
<dbReference type="AlphaFoldDB" id="A0A9W8JWY4"/>
<dbReference type="OrthoDB" id="2534923at2759"/>
<proteinExistence type="predicted"/>
<feature type="region of interest" description="Disordered" evidence="1">
    <location>
        <begin position="104"/>
        <end position="195"/>
    </location>
</feature>
<accession>A0A9W8JWY4</accession>
<name>A0A9W8JWY4_9AGAR</name>
<evidence type="ECO:0000313" key="2">
    <source>
        <dbReference type="EMBL" id="KAJ3491336.1"/>
    </source>
</evidence>